<sequence>MFKKPSPVKRAWSSLRKGFLAVAFFSLFLNLLMLAGPLYMLQVYDRVLTSQNMETLVALTLLLGGVFVVTASLDLIRMRILNRLAAKFELNVGAPVLSATMRRRVDGRSAPGDNLVDDINGFREFISGTTLTAFFDAPWIPIYLLVLYVLHPYLGLLGLAGAIALTIMALINNVRARAPMQLASEARSRSDALFQISDRNAEVVHALGMKGDLSRRWANLQREAHVHKTLTSDRIAGFSVLSKTIRMGLQSAILGLGAALAITGETTAGVMIAATIVLARALAPIDQLIGQWRTFLAARGSYKKIKDLTEEFQEEEQRLRLPRAYQSMVVKIGQAGPPLAVNATLRGIDFELHAGDVLAVIGQSGSGKTTLGKMLSGIWAPQRGEILLDGSPMSKWNEQDLGQMIGFLPQDVELFDGTIRENIGRFSTEIDDTEVLRAAREAGVHELISSLPDGYETLIGEGFFLSGGQRQRLALARALYGDPFVLVLDEPNSDLDAEGEAALRQALQSAQYRGAISIVMTHRPATLQAVNKVLIMRQGTQAQFGDKDDVLQMNRQNVLTTPPKKTIAQAPGETPASETETSVKEAIQ</sequence>
<dbReference type="PANTHER" id="PTHR43394:SF1">
    <property type="entry name" value="ATP-BINDING CASSETTE SUB-FAMILY B MEMBER 10, MITOCHONDRIAL"/>
    <property type="match status" value="1"/>
</dbReference>
<dbReference type="InterPro" id="IPR003439">
    <property type="entry name" value="ABC_transporter-like_ATP-bd"/>
</dbReference>
<dbReference type="PROSITE" id="PS00211">
    <property type="entry name" value="ABC_TRANSPORTER_1"/>
    <property type="match status" value="1"/>
</dbReference>
<dbReference type="InterPro" id="IPR039421">
    <property type="entry name" value="Type_1_exporter"/>
</dbReference>
<keyword evidence="12" id="KW-1185">Reference proteome</keyword>
<evidence type="ECO:0000256" key="5">
    <source>
        <dbReference type="ARBA" id="ARBA00022989"/>
    </source>
</evidence>
<protein>
    <submittedName>
        <fullName evidence="11">Type I secretion system permease/ATPase</fullName>
    </submittedName>
</protein>
<feature type="transmembrane region" description="Helical" evidence="8">
    <location>
        <begin position="56"/>
        <end position="76"/>
    </location>
</feature>
<dbReference type="Pfam" id="PF00005">
    <property type="entry name" value="ABC_tran"/>
    <property type="match status" value="1"/>
</dbReference>
<dbReference type="Proteomes" id="UP001364156">
    <property type="component" value="Chromosome"/>
</dbReference>
<evidence type="ECO:0000313" key="11">
    <source>
        <dbReference type="EMBL" id="WWR48006.1"/>
    </source>
</evidence>
<dbReference type="EMBL" id="CP146069">
    <property type="protein sequence ID" value="WWR48006.1"/>
    <property type="molecule type" value="Genomic_DNA"/>
</dbReference>
<dbReference type="InterPro" id="IPR003593">
    <property type="entry name" value="AAA+_ATPase"/>
</dbReference>
<keyword evidence="5 8" id="KW-1133">Transmembrane helix</keyword>
<evidence type="ECO:0000313" key="12">
    <source>
        <dbReference type="Proteomes" id="UP001364156"/>
    </source>
</evidence>
<dbReference type="InterPro" id="IPR017871">
    <property type="entry name" value="ABC_transporter-like_CS"/>
</dbReference>
<evidence type="ECO:0000256" key="8">
    <source>
        <dbReference type="SAM" id="Phobius"/>
    </source>
</evidence>
<dbReference type="Pfam" id="PF00664">
    <property type="entry name" value="ABC_membrane"/>
    <property type="match status" value="1"/>
</dbReference>
<feature type="region of interest" description="Disordered" evidence="7">
    <location>
        <begin position="561"/>
        <end position="588"/>
    </location>
</feature>
<dbReference type="SUPFAM" id="SSF90123">
    <property type="entry name" value="ABC transporter transmembrane region"/>
    <property type="match status" value="1"/>
</dbReference>
<dbReference type="SMART" id="SM00382">
    <property type="entry name" value="AAA"/>
    <property type="match status" value="1"/>
</dbReference>
<dbReference type="PROSITE" id="PS50929">
    <property type="entry name" value="ABC_TM1F"/>
    <property type="match status" value="1"/>
</dbReference>
<evidence type="ECO:0000256" key="4">
    <source>
        <dbReference type="ARBA" id="ARBA00022840"/>
    </source>
</evidence>
<gene>
    <name evidence="11" type="ORF">RZ517_07515</name>
</gene>
<evidence type="ECO:0000256" key="7">
    <source>
        <dbReference type="SAM" id="MobiDB-lite"/>
    </source>
</evidence>
<reference evidence="11 12" key="1">
    <citation type="submission" date="2023-10" db="EMBL/GenBank/DDBJ databases">
        <title>Roseovarius strain S88 nov., isolated from a marine algae.</title>
        <authorList>
            <person name="Lee M.W."/>
            <person name="Lee J.K."/>
            <person name="Kim J.M."/>
            <person name="Choi D.G."/>
            <person name="Baek J.H."/>
            <person name="Bayburt H."/>
            <person name="Jung J.J."/>
            <person name="Han D.M."/>
            <person name="Jeon C.O."/>
        </authorList>
    </citation>
    <scope>NUCLEOTIDE SEQUENCE [LARGE SCALE GENOMIC DNA]</scope>
    <source>
        <strain evidence="11 12">S88</strain>
    </source>
</reference>
<keyword evidence="4" id="KW-0067">ATP-binding</keyword>
<dbReference type="InterPro" id="IPR011527">
    <property type="entry name" value="ABC1_TM_dom"/>
</dbReference>
<organism evidence="11 12">
    <name type="scientific">Roseovarius phycicola</name>
    <dbReference type="NCBI Taxonomy" id="3080976"/>
    <lineage>
        <taxon>Bacteria</taxon>
        <taxon>Pseudomonadati</taxon>
        <taxon>Pseudomonadota</taxon>
        <taxon>Alphaproteobacteria</taxon>
        <taxon>Rhodobacterales</taxon>
        <taxon>Roseobacteraceae</taxon>
        <taxon>Roseovarius</taxon>
    </lineage>
</organism>
<dbReference type="InterPro" id="IPR027417">
    <property type="entry name" value="P-loop_NTPase"/>
</dbReference>
<feature type="domain" description="ABC transmembrane type-1" evidence="10">
    <location>
        <begin position="20"/>
        <end position="297"/>
    </location>
</feature>
<feature type="domain" description="ABC transporter" evidence="9">
    <location>
        <begin position="319"/>
        <end position="563"/>
    </location>
</feature>
<proteinExistence type="predicted"/>
<dbReference type="PANTHER" id="PTHR43394">
    <property type="entry name" value="ATP-DEPENDENT PERMEASE MDL1, MITOCHONDRIAL"/>
    <property type="match status" value="1"/>
</dbReference>
<dbReference type="InterPro" id="IPR036640">
    <property type="entry name" value="ABC1_TM_sf"/>
</dbReference>
<feature type="transmembrane region" description="Helical" evidence="8">
    <location>
        <begin position="252"/>
        <end position="279"/>
    </location>
</feature>
<accession>A0ABZ2HMZ3</accession>
<evidence type="ECO:0000259" key="9">
    <source>
        <dbReference type="PROSITE" id="PS50893"/>
    </source>
</evidence>
<feature type="transmembrane region" description="Helical" evidence="8">
    <location>
        <begin position="20"/>
        <end position="44"/>
    </location>
</feature>
<dbReference type="RefSeq" id="WP_338550830.1">
    <property type="nucleotide sequence ID" value="NZ_CP146069.1"/>
</dbReference>
<dbReference type="PROSITE" id="PS50893">
    <property type="entry name" value="ABC_TRANSPORTER_2"/>
    <property type="match status" value="1"/>
</dbReference>
<keyword evidence="2 8" id="KW-0812">Transmembrane</keyword>
<dbReference type="InterPro" id="IPR010128">
    <property type="entry name" value="ATPase_T1SS_PrtD-like"/>
</dbReference>
<evidence type="ECO:0000256" key="2">
    <source>
        <dbReference type="ARBA" id="ARBA00022692"/>
    </source>
</evidence>
<feature type="transmembrane region" description="Helical" evidence="8">
    <location>
        <begin position="131"/>
        <end position="150"/>
    </location>
</feature>
<evidence type="ECO:0000256" key="1">
    <source>
        <dbReference type="ARBA" id="ARBA00004651"/>
    </source>
</evidence>
<comment type="subcellular location">
    <subcellularLocation>
        <location evidence="1">Cell membrane</location>
        <topology evidence="1">Multi-pass membrane protein</topology>
    </subcellularLocation>
</comment>
<dbReference type="NCBIfam" id="TIGR01842">
    <property type="entry name" value="type_I_sec_PrtD"/>
    <property type="match status" value="1"/>
</dbReference>
<dbReference type="Gene3D" id="1.20.1560.10">
    <property type="entry name" value="ABC transporter type 1, transmembrane domain"/>
    <property type="match status" value="1"/>
</dbReference>
<name>A0ABZ2HMZ3_9RHOB</name>
<keyword evidence="6 8" id="KW-0472">Membrane</keyword>
<evidence type="ECO:0000256" key="6">
    <source>
        <dbReference type="ARBA" id="ARBA00023136"/>
    </source>
</evidence>
<keyword evidence="3" id="KW-0547">Nucleotide-binding</keyword>
<dbReference type="Gene3D" id="3.40.50.300">
    <property type="entry name" value="P-loop containing nucleotide triphosphate hydrolases"/>
    <property type="match status" value="1"/>
</dbReference>
<feature type="transmembrane region" description="Helical" evidence="8">
    <location>
        <begin position="156"/>
        <end position="174"/>
    </location>
</feature>
<evidence type="ECO:0000259" key="10">
    <source>
        <dbReference type="PROSITE" id="PS50929"/>
    </source>
</evidence>
<evidence type="ECO:0000256" key="3">
    <source>
        <dbReference type="ARBA" id="ARBA00022741"/>
    </source>
</evidence>
<dbReference type="SUPFAM" id="SSF52540">
    <property type="entry name" value="P-loop containing nucleoside triphosphate hydrolases"/>
    <property type="match status" value="1"/>
</dbReference>